<reference evidence="1" key="1">
    <citation type="submission" date="2020-05" db="EMBL/GenBank/DDBJ databases">
        <authorList>
            <person name="Chiriac C."/>
            <person name="Salcher M."/>
            <person name="Ghai R."/>
            <person name="Kavagutti S V."/>
        </authorList>
    </citation>
    <scope>NUCLEOTIDE SEQUENCE</scope>
</reference>
<sequence length="54" mass="6286">MIDFDEARHTNDYLISELVIARKENEVLTEHIKTLMKDLKDCSKLLDAFVAYVS</sequence>
<proteinExistence type="predicted"/>
<dbReference type="EMBL" id="LR797000">
    <property type="protein sequence ID" value="CAB4180160.1"/>
    <property type="molecule type" value="Genomic_DNA"/>
</dbReference>
<accession>A0A6J5Q669</accession>
<protein>
    <submittedName>
        <fullName evidence="1">Uncharacterized protein</fullName>
    </submittedName>
</protein>
<name>A0A6J5Q669_9CAUD</name>
<gene>
    <name evidence="1" type="ORF">UFOVP1052_9</name>
</gene>
<organism evidence="1">
    <name type="scientific">uncultured Caudovirales phage</name>
    <dbReference type="NCBI Taxonomy" id="2100421"/>
    <lineage>
        <taxon>Viruses</taxon>
        <taxon>Duplodnaviria</taxon>
        <taxon>Heunggongvirae</taxon>
        <taxon>Uroviricota</taxon>
        <taxon>Caudoviricetes</taxon>
        <taxon>Peduoviridae</taxon>
        <taxon>Maltschvirus</taxon>
        <taxon>Maltschvirus maltsch</taxon>
    </lineage>
</organism>
<evidence type="ECO:0000313" key="1">
    <source>
        <dbReference type="EMBL" id="CAB4180160.1"/>
    </source>
</evidence>